<dbReference type="InterPro" id="IPR035906">
    <property type="entry name" value="MetI-like_sf"/>
</dbReference>
<reference evidence="8 9" key="1">
    <citation type="submission" date="2017-10" db="EMBL/GenBank/DDBJ databases">
        <title>Bacillus sp. nov., a halophilic bacterium isolated from a Keqin Lake.</title>
        <authorList>
            <person name="Wang H."/>
        </authorList>
    </citation>
    <scope>NUCLEOTIDE SEQUENCE [LARGE SCALE GENOMIC DNA]</scope>
    <source>
        <strain evidence="8 9">KCTC 13187</strain>
    </source>
</reference>
<feature type="transmembrane region" description="Helical" evidence="6">
    <location>
        <begin position="12"/>
        <end position="31"/>
    </location>
</feature>
<evidence type="ECO:0000256" key="2">
    <source>
        <dbReference type="ARBA" id="ARBA00022448"/>
    </source>
</evidence>
<evidence type="ECO:0000259" key="7">
    <source>
        <dbReference type="PROSITE" id="PS50928"/>
    </source>
</evidence>
<dbReference type="InterPro" id="IPR000515">
    <property type="entry name" value="MetI-like"/>
</dbReference>
<feature type="transmembrane region" description="Helical" evidence="6">
    <location>
        <begin position="266"/>
        <end position="287"/>
    </location>
</feature>
<dbReference type="PROSITE" id="PS50928">
    <property type="entry name" value="ABC_TM1"/>
    <property type="match status" value="1"/>
</dbReference>
<dbReference type="OrthoDB" id="9785836at2"/>
<keyword evidence="5 6" id="KW-0472">Membrane</keyword>
<comment type="subcellular location">
    <subcellularLocation>
        <location evidence="6">Cell membrane</location>
        <topology evidence="6">Multi-pass membrane protein</topology>
    </subcellularLocation>
    <subcellularLocation>
        <location evidence="1">Membrane</location>
        <topology evidence="1">Multi-pass membrane protein</topology>
    </subcellularLocation>
</comment>
<dbReference type="PANTHER" id="PTHR43496">
    <property type="entry name" value="PROTEIN LPLB"/>
    <property type="match status" value="1"/>
</dbReference>
<evidence type="ECO:0000256" key="5">
    <source>
        <dbReference type="ARBA" id="ARBA00023136"/>
    </source>
</evidence>
<keyword evidence="2 6" id="KW-0813">Transport</keyword>
<evidence type="ECO:0000313" key="9">
    <source>
        <dbReference type="Proteomes" id="UP000281498"/>
    </source>
</evidence>
<organism evidence="8 9">
    <name type="scientific">Salipaludibacillus neizhouensis</name>
    <dbReference type="NCBI Taxonomy" id="885475"/>
    <lineage>
        <taxon>Bacteria</taxon>
        <taxon>Bacillati</taxon>
        <taxon>Bacillota</taxon>
        <taxon>Bacilli</taxon>
        <taxon>Bacillales</taxon>
        <taxon>Bacillaceae</taxon>
    </lineage>
</organism>
<evidence type="ECO:0000256" key="6">
    <source>
        <dbReference type="RuleBase" id="RU363032"/>
    </source>
</evidence>
<sequence>MGKLTYNMRKYWPLYVMALPGTLYFILFKYIPLGGSVIAFQDYSVFKGINGSPWVGFKHFTSLFEYPDFYRVLRNTLVMGFLRVTFMFAVPLILALMINEIRHSLMKKGVQTALYIPHFLSWVIIAGIAFEMTSLSGLVNTVRGWFGLESMLYMQMESYFRPIFVLTGLWKDAGWGTIIYLAALSGINPQLYEAAVVDGASRLKQILYITFPMILPTAAILFLLDIGNFMELGFEQVYNLLTPMTYSVGDIFDTYVFRTGIQQAQYSFATAVGLFQAVVGMVLVIVFNKLSKKYSNGGLW</sequence>
<keyword evidence="9" id="KW-1185">Reference proteome</keyword>
<keyword evidence="4 6" id="KW-1133">Transmembrane helix</keyword>
<dbReference type="Proteomes" id="UP000281498">
    <property type="component" value="Unassembled WGS sequence"/>
</dbReference>
<dbReference type="GO" id="GO:0055085">
    <property type="term" value="P:transmembrane transport"/>
    <property type="evidence" value="ECO:0007669"/>
    <property type="project" value="InterPro"/>
</dbReference>
<dbReference type="SUPFAM" id="SSF161098">
    <property type="entry name" value="MetI-like"/>
    <property type="match status" value="1"/>
</dbReference>
<name>A0A3A9K330_9BACI</name>
<feature type="transmembrane region" description="Helical" evidence="6">
    <location>
        <begin position="205"/>
        <end position="224"/>
    </location>
</feature>
<proteinExistence type="inferred from homology"/>
<dbReference type="EMBL" id="PDOE01000030">
    <property type="protein sequence ID" value="RKL64882.1"/>
    <property type="molecule type" value="Genomic_DNA"/>
</dbReference>
<feature type="transmembrane region" description="Helical" evidence="6">
    <location>
        <begin position="77"/>
        <end position="98"/>
    </location>
</feature>
<feature type="domain" description="ABC transmembrane type-1" evidence="7">
    <location>
        <begin position="73"/>
        <end position="287"/>
    </location>
</feature>
<dbReference type="CDD" id="cd06261">
    <property type="entry name" value="TM_PBP2"/>
    <property type="match status" value="1"/>
</dbReference>
<feature type="transmembrane region" description="Helical" evidence="6">
    <location>
        <begin position="119"/>
        <end position="139"/>
    </location>
</feature>
<feature type="transmembrane region" description="Helical" evidence="6">
    <location>
        <begin position="159"/>
        <end position="184"/>
    </location>
</feature>
<dbReference type="AlphaFoldDB" id="A0A3A9K330"/>
<keyword evidence="3 6" id="KW-0812">Transmembrane</keyword>
<comment type="caution">
    <text evidence="8">The sequence shown here is derived from an EMBL/GenBank/DDBJ whole genome shotgun (WGS) entry which is preliminary data.</text>
</comment>
<protein>
    <submittedName>
        <fullName evidence="8">Protein lplB</fullName>
    </submittedName>
</protein>
<dbReference type="Gene3D" id="1.10.3720.10">
    <property type="entry name" value="MetI-like"/>
    <property type="match status" value="1"/>
</dbReference>
<evidence type="ECO:0000313" key="8">
    <source>
        <dbReference type="EMBL" id="RKL64882.1"/>
    </source>
</evidence>
<accession>A0A3A9K330</accession>
<dbReference type="RefSeq" id="WP_110937123.1">
    <property type="nucleotide sequence ID" value="NZ_KZ614146.1"/>
</dbReference>
<dbReference type="GO" id="GO:0005886">
    <property type="term" value="C:plasma membrane"/>
    <property type="evidence" value="ECO:0007669"/>
    <property type="project" value="UniProtKB-SubCell"/>
</dbReference>
<evidence type="ECO:0000256" key="1">
    <source>
        <dbReference type="ARBA" id="ARBA00004141"/>
    </source>
</evidence>
<gene>
    <name evidence="8" type="ORF">CR203_23780</name>
</gene>
<evidence type="ECO:0000256" key="4">
    <source>
        <dbReference type="ARBA" id="ARBA00022989"/>
    </source>
</evidence>
<comment type="similarity">
    <text evidence="6">Belongs to the binding-protein-dependent transport system permease family.</text>
</comment>
<dbReference type="PANTHER" id="PTHR43496:SF1">
    <property type="entry name" value="POLYGALACTURONAN_RHAMNOGALACTURONAN TRANSPORT SYSTEM PERMEASE PROTEIN YTEP"/>
    <property type="match status" value="1"/>
</dbReference>
<evidence type="ECO:0000256" key="3">
    <source>
        <dbReference type="ARBA" id="ARBA00022692"/>
    </source>
</evidence>
<dbReference type="Pfam" id="PF00528">
    <property type="entry name" value="BPD_transp_1"/>
    <property type="match status" value="1"/>
</dbReference>